<dbReference type="InterPro" id="IPR027417">
    <property type="entry name" value="P-loop_NTPase"/>
</dbReference>
<dbReference type="AlphaFoldDB" id="A0A8J4RUA5"/>
<evidence type="ECO:0000313" key="3">
    <source>
        <dbReference type="EMBL" id="KAF4315857.1"/>
    </source>
</evidence>
<organism evidence="3 4">
    <name type="scientific">Phytophthora kernoviae 00238/432</name>
    <dbReference type="NCBI Taxonomy" id="1284355"/>
    <lineage>
        <taxon>Eukaryota</taxon>
        <taxon>Sar</taxon>
        <taxon>Stramenopiles</taxon>
        <taxon>Oomycota</taxon>
        <taxon>Peronosporomycetes</taxon>
        <taxon>Peronosporales</taxon>
        <taxon>Peronosporaceae</taxon>
        <taxon>Phytophthora</taxon>
    </lineage>
</organism>
<dbReference type="Pfam" id="PF00005">
    <property type="entry name" value="ABC_tran"/>
    <property type="match status" value="1"/>
</dbReference>
<name>A0A8J4RUA5_9STRA</name>
<proteinExistence type="predicted"/>
<dbReference type="InterPro" id="IPR003439">
    <property type="entry name" value="ABC_transporter-like_ATP-bd"/>
</dbReference>
<evidence type="ECO:0000313" key="4">
    <source>
        <dbReference type="Proteomes" id="UP000702964"/>
    </source>
</evidence>
<accession>A0A8J4RUA5</accession>
<dbReference type="GO" id="GO:0005524">
    <property type="term" value="F:ATP binding"/>
    <property type="evidence" value="ECO:0007669"/>
    <property type="project" value="InterPro"/>
</dbReference>
<evidence type="ECO:0000259" key="2">
    <source>
        <dbReference type="Pfam" id="PF00005"/>
    </source>
</evidence>
<dbReference type="GO" id="GO:0016887">
    <property type="term" value="F:ATP hydrolysis activity"/>
    <property type="evidence" value="ECO:0007669"/>
    <property type="project" value="InterPro"/>
</dbReference>
<reference evidence="3" key="1">
    <citation type="journal article" date="2015" name="Genom Data">
        <title>Draft genome sequences of Phytophthora kernoviae and Phytophthora ramorum lineage EU2 from Scotland.</title>
        <authorList>
            <person name="Sambles C."/>
            <person name="Schlenzig A."/>
            <person name="O'Neill P."/>
            <person name="Grant M."/>
            <person name="Studholme D.J."/>
        </authorList>
    </citation>
    <scope>NUCLEOTIDE SEQUENCE</scope>
    <source>
        <strain evidence="3">00238/432</strain>
    </source>
</reference>
<dbReference type="Gene3D" id="3.40.50.300">
    <property type="entry name" value="P-loop containing nucleotide triphosphate hydrolases"/>
    <property type="match status" value="1"/>
</dbReference>
<keyword evidence="1" id="KW-0813">Transport</keyword>
<feature type="domain" description="ABC transporter" evidence="2">
    <location>
        <begin position="70"/>
        <end position="202"/>
    </location>
</feature>
<sequence length="223" mass="24890">MGRMYQMKFKIETALGYVISQMDVRFKHLSLSMDIVVVDDNGSKHELPTLPNELKQIFEGPEKRKVRTILKDISGVFALGKLTVLLGQPGSGKSALIEILNGRSPMTKNITVEGDISYNNVPRENIIKALPQFVTYVNQRDKHFPTLTLPSKGSEALASIKTVFEHCPEIVIQQLELHNCQDTVVGDAMMRGISSGGRKRVTTGELRFSMKYIQHIPTSTSQC</sequence>
<evidence type="ECO:0000256" key="1">
    <source>
        <dbReference type="ARBA" id="ARBA00022448"/>
    </source>
</evidence>
<protein>
    <recommendedName>
        <fullName evidence="2">ABC transporter domain-containing protein</fullName>
    </recommendedName>
</protein>
<dbReference type="PANTHER" id="PTHR19241">
    <property type="entry name" value="ATP-BINDING CASSETTE TRANSPORTER"/>
    <property type="match status" value="1"/>
</dbReference>
<dbReference type="SUPFAM" id="SSF52540">
    <property type="entry name" value="P-loop containing nucleoside triphosphate hydrolases"/>
    <property type="match status" value="1"/>
</dbReference>
<dbReference type="EMBL" id="AOFI03000680">
    <property type="protein sequence ID" value="KAF4315857.1"/>
    <property type="molecule type" value="Genomic_DNA"/>
</dbReference>
<dbReference type="Proteomes" id="UP000702964">
    <property type="component" value="Unassembled WGS sequence"/>
</dbReference>
<gene>
    <name evidence="3" type="ORF">G195_010633</name>
</gene>
<comment type="caution">
    <text evidence="3">The sequence shown here is derived from an EMBL/GenBank/DDBJ whole genome shotgun (WGS) entry which is preliminary data.</text>
</comment>
<reference evidence="3" key="2">
    <citation type="submission" date="2020-02" db="EMBL/GenBank/DDBJ databases">
        <authorList>
            <person name="Studholme D.J."/>
        </authorList>
    </citation>
    <scope>NUCLEOTIDE SEQUENCE</scope>
    <source>
        <strain evidence="3">00238/432</strain>
    </source>
</reference>